<dbReference type="AlphaFoldDB" id="K1RPK9"/>
<name>K1RPK9_9ZZZZ</name>
<dbReference type="Pfam" id="PF04464">
    <property type="entry name" value="Glyphos_transf"/>
    <property type="match status" value="1"/>
</dbReference>
<reference evidence="1" key="1">
    <citation type="journal article" date="2013" name="Environ. Microbiol.">
        <title>Microbiota from the distal guts of lean and obese adolescents exhibit partial functional redundancy besides clear differences in community structure.</title>
        <authorList>
            <person name="Ferrer M."/>
            <person name="Ruiz A."/>
            <person name="Lanza F."/>
            <person name="Haange S.B."/>
            <person name="Oberbach A."/>
            <person name="Till H."/>
            <person name="Bargiela R."/>
            <person name="Campoy C."/>
            <person name="Segura M.T."/>
            <person name="Richter M."/>
            <person name="von Bergen M."/>
            <person name="Seifert J."/>
            <person name="Suarez A."/>
        </authorList>
    </citation>
    <scope>NUCLEOTIDE SEQUENCE</scope>
</reference>
<dbReference type="InterPro" id="IPR043148">
    <property type="entry name" value="TagF_C"/>
</dbReference>
<dbReference type="PANTHER" id="PTHR37316:SF3">
    <property type="entry name" value="TEICHOIC ACID GLYCEROL-PHOSPHATE TRANSFERASE"/>
    <property type="match status" value="1"/>
</dbReference>
<evidence type="ECO:0000313" key="1">
    <source>
        <dbReference type="EMBL" id="EKC50512.1"/>
    </source>
</evidence>
<dbReference type="Gene3D" id="3.40.50.12580">
    <property type="match status" value="1"/>
</dbReference>
<gene>
    <name evidence="1" type="ORF">OBE_14096</name>
</gene>
<protein>
    <submittedName>
        <fullName evidence="1">Protein containing CDP-glycerol glycerophosphotransferase domain protein</fullName>
    </submittedName>
</protein>
<keyword evidence="1" id="KW-0808">Transferase</keyword>
<dbReference type="EMBL" id="AJWZ01009710">
    <property type="protein sequence ID" value="EKC50512.1"/>
    <property type="molecule type" value="Genomic_DNA"/>
</dbReference>
<organism evidence="1">
    <name type="scientific">human gut metagenome</name>
    <dbReference type="NCBI Taxonomy" id="408170"/>
    <lineage>
        <taxon>unclassified sequences</taxon>
        <taxon>metagenomes</taxon>
        <taxon>organismal metagenomes</taxon>
    </lineage>
</organism>
<dbReference type="GO" id="GO:0016020">
    <property type="term" value="C:membrane"/>
    <property type="evidence" value="ECO:0007669"/>
    <property type="project" value="InterPro"/>
</dbReference>
<dbReference type="InterPro" id="IPR051612">
    <property type="entry name" value="Teichoic_Acid_Biosynth"/>
</dbReference>
<dbReference type="GO" id="GO:0047355">
    <property type="term" value="F:CDP-glycerol glycerophosphotransferase activity"/>
    <property type="evidence" value="ECO:0007669"/>
    <property type="project" value="InterPro"/>
</dbReference>
<comment type="caution">
    <text evidence="1">The sequence shown here is derived from an EMBL/GenBank/DDBJ whole genome shotgun (WGS) entry which is preliminary data.</text>
</comment>
<dbReference type="InterPro" id="IPR007554">
    <property type="entry name" value="Glycerophosphate_synth"/>
</dbReference>
<sequence>FEYALLKKPIGFFCYDLAIYDRGFYLNYPDDLPGEVYENQEQLEEFLQDSENTKLTEKYDTFIKKYMSGCDGHSCERLAGLINSYVGRNKWEKRYLL</sequence>
<dbReference type="PANTHER" id="PTHR37316">
    <property type="entry name" value="TEICHOIC ACID GLYCEROL-PHOSPHATE PRIMASE"/>
    <property type="match status" value="1"/>
</dbReference>
<feature type="non-terminal residue" evidence="1">
    <location>
        <position position="1"/>
    </location>
</feature>
<accession>K1RPK9</accession>
<proteinExistence type="predicted"/>